<dbReference type="PANTHER" id="PTHR46268">
    <property type="entry name" value="STRESS RESPONSE PROTEIN NHAX"/>
    <property type="match status" value="1"/>
</dbReference>
<name>A0A7W3PAL2_9ACTN</name>
<feature type="domain" description="UspA" evidence="2">
    <location>
        <begin position="161"/>
        <end position="297"/>
    </location>
</feature>
<dbReference type="SUPFAM" id="SSF52402">
    <property type="entry name" value="Adenine nucleotide alpha hydrolases-like"/>
    <property type="match status" value="2"/>
</dbReference>
<dbReference type="PANTHER" id="PTHR46268:SF6">
    <property type="entry name" value="UNIVERSAL STRESS PROTEIN UP12"/>
    <property type="match status" value="1"/>
</dbReference>
<dbReference type="RefSeq" id="WP_182540229.1">
    <property type="nucleotide sequence ID" value="NZ_JACGXA010000001.1"/>
</dbReference>
<feature type="domain" description="UspA" evidence="2">
    <location>
        <begin position="12"/>
        <end position="150"/>
    </location>
</feature>
<evidence type="ECO:0000256" key="1">
    <source>
        <dbReference type="ARBA" id="ARBA00008791"/>
    </source>
</evidence>
<proteinExistence type="inferred from homology"/>
<dbReference type="AlphaFoldDB" id="A0A7W3PAL2"/>
<dbReference type="Proteomes" id="UP000580910">
    <property type="component" value="Unassembled WGS sequence"/>
</dbReference>
<protein>
    <submittedName>
        <fullName evidence="3">Nucleotide-binding universal stress UspA family protein</fullName>
    </submittedName>
</protein>
<dbReference type="InterPro" id="IPR014729">
    <property type="entry name" value="Rossmann-like_a/b/a_fold"/>
</dbReference>
<dbReference type="InterPro" id="IPR006015">
    <property type="entry name" value="Universal_stress_UspA"/>
</dbReference>
<evidence type="ECO:0000313" key="3">
    <source>
        <dbReference type="EMBL" id="MBA8804599.1"/>
    </source>
</evidence>
<dbReference type="Gene3D" id="3.40.50.620">
    <property type="entry name" value="HUPs"/>
    <property type="match status" value="2"/>
</dbReference>
<evidence type="ECO:0000259" key="2">
    <source>
        <dbReference type="Pfam" id="PF00582"/>
    </source>
</evidence>
<dbReference type="PRINTS" id="PR01438">
    <property type="entry name" value="UNVRSLSTRESS"/>
</dbReference>
<keyword evidence="4" id="KW-1185">Reference proteome</keyword>
<sequence>MTTTPSATRPGTIVVGVDGSPSASRALTWAIEQARRENRGITLVHGFSPTSLSWMSAPGLDRRVLVDALREDADAIVHDAARQVAEAAPDIAVDRVVRVSDPREVLLELSQDAALVVVGSRGRGTMASLMLGSVGVAVTRHAKCPVVVMRPTHEGTVRHGVLVGVDGTERSTAPLDFAYAMASARGLPLTVVHCVWDQLAAPVTAYLLDDEPRDDDLAPQHLAVAESTAGLAEKYPDVHVTIRIARGFADEILARWSDRMDIVVVGAHHGSNLAEATGGSVAAGVVEHAHSPVAVVPLG</sequence>
<evidence type="ECO:0000313" key="4">
    <source>
        <dbReference type="Proteomes" id="UP000580910"/>
    </source>
</evidence>
<gene>
    <name evidence="3" type="ORF">FB382_002890</name>
</gene>
<comment type="similarity">
    <text evidence="1">Belongs to the universal stress protein A family.</text>
</comment>
<dbReference type="EMBL" id="JACGXA010000001">
    <property type="protein sequence ID" value="MBA8804599.1"/>
    <property type="molecule type" value="Genomic_DNA"/>
</dbReference>
<dbReference type="Pfam" id="PF00582">
    <property type="entry name" value="Usp"/>
    <property type="match status" value="2"/>
</dbReference>
<dbReference type="InterPro" id="IPR006016">
    <property type="entry name" value="UspA"/>
</dbReference>
<accession>A0A7W3PAL2</accession>
<comment type="caution">
    <text evidence="3">The sequence shown here is derived from an EMBL/GenBank/DDBJ whole genome shotgun (WGS) entry which is preliminary data.</text>
</comment>
<reference evidence="3 4" key="1">
    <citation type="submission" date="2020-07" db="EMBL/GenBank/DDBJ databases">
        <title>Sequencing the genomes of 1000 actinobacteria strains.</title>
        <authorList>
            <person name="Klenk H.-P."/>
        </authorList>
    </citation>
    <scope>NUCLEOTIDE SEQUENCE [LARGE SCALE GENOMIC DNA]</scope>
    <source>
        <strain evidence="3 4">DSM 21349</strain>
    </source>
</reference>
<organism evidence="3 4">
    <name type="scientific">Nocardioides ginsengisegetis</name>
    <dbReference type="NCBI Taxonomy" id="661491"/>
    <lineage>
        <taxon>Bacteria</taxon>
        <taxon>Bacillati</taxon>
        <taxon>Actinomycetota</taxon>
        <taxon>Actinomycetes</taxon>
        <taxon>Propionibacteriales</taxon>
        <taxon>Nocardioidaceae</taxon>
        <taxon>Nocardioides</taxon>
    </lineage>
</organism>